<dbReference type="PRINTS" id="PR00237">
    <property type="entry name" value="GPCRRHODOPSN"/>
</dbReference>
<accession>A0A3R7LZ08</accession>
<keyword evidence="3 10" id="KW-0812">Transmembrane</keyword>
<dbReference type="PROSITE" id="PS50262">
    <property type="entry name" value="G_PROTEIN_RECEP_F1_2"/>
    <property type="match status" value="1"/>
</dbReference>
<reference evidence="12 13" key="1">
    <citation type="submission" date="2018-04" db="EMBL/GenBank/DDBJ databases">
        <authorList>
            <person name="Zhang X."/>
            <person name="Yuan J."/>
            <person name="Li F."/>
            <person name="Xiang J."/>
        </authorList>
    </citation>
    <scope>NUCLEOTIDE SEQUENCE [LARGE SCALE GENOMIC DNA]</scope>
    <source>
        <tissue evidence="12">Muscle</tissue>
    </source>
</reference>
<keyword evidence="6 10" id="KW-0472">Membrane</keyword>
<evidence type="ECO:0000256" key="2">
    <source>
        <dbReference type="ARBA" id="ARBA00010663"/>
    </source>
</evidence>
<protein>
    <recommendedName>
        <fullName evidence="11">G-protein coupled receptors family 1 profile domain-containing protein</fullName>
    </recommendedName>
</protein>
<evidence type="ECO:0000259" key="11">
    <source>
        <dbReference type="PROSITE" id="PS50262"/>
    </source>
</evidence>
<evidence type="ECO:0000256" key="1">
    <source>
        <dbReference type="ARBA" id="ARBA00004141"/>
    </source>
</evidence>
<keyword evidence="5" id="KW-0297">G-protein coupled receptor</keyword>
<feature type="region of interest" description="Disordered" evidence="9">
    <location>
        <begin position="218"/>
        <end position="242"/>
    </location>
</feature>
<keyword evidence="7" id="KW-0675">Receptor</keyword>
<evidence type="ECO:0000256" key="4">
    <source>
        <dbReference type="ARBA" id="ARBA00022989"/>
    </source>
</evidence>
<evidence type="ECO:0000313" key="12">
    <source>
        <dbReference type="EMBL" id="ROT62752.1"/>
    </source>
</evidence>
<evidence type="ECO:0000256" key="3">
    <source>
        <dbReference type="ARBA" id="ARBA00022692"/>
    </source>
</evidence>
<feature type="compositionally biased region" description="Basic and acidic residues" evidence="9">
    <location>
        <begin position="224"/>
        <end position="242"/>
    </location>
</feature>
<dbReference type="AlphaFoldDB" id="A0A3R7LZ08"/>
<dbReference type="InterPro" id="IPR000276">
    <property type="entry name" value="GPCR_Rhodpsn"/>
</dbReference>
<evidence type="ECO:0000256" key="10">
    <source>
        <dbReference type="SAM" id="Phobius"/>
    </source>
</evidence>
<dbReference type="Pfam" id="PF00001">
    <property type="entry name" value="7tm_1"/>
    <property type="match status" value="1"/>
</dbReference>
<dbReference type="SUPFAM" id="SSF81321">
    <property type="entry name" value="Family A G protein-coupled receptor-like"/>
    <property type="match status" value="1"/>
</dbReference>
<sequence>MNYVTTARERLTSRRLIHTRAQDNATPLSLTDFFVTRAIILARDSQHLRRHVRRAERASTVIPRATELYSARKNGFAPPSRTFSPMGESDGSVVGAAVSYWAILFNSRLHLVRRNAWQAVCAGLVWSRVCMSDLPYSSRAVRSVLSGEARGRCSRPVLSHLSAISLSYVLVISACVAFLRVCALLPCSVIRHYASAVTHLARAPYSYTSERPQYFLADAAPPRPDTREDTGETMRRSQDEARKSERTHAAFIAQEVIRLTALCVGVSVVLLCAEVHRRPSLPPTPPPHPSTPAYSAAAEFGRFGNVSGLGFPLSCPTALLGSVFTLTVISVGRFVAVMFPFLARTSPDRALKVIAGVWIVSASIASPILAYRNTYSIQWKNFTSWHCDEFWPNHGAPDATGQCVIKFTSKMIYYTILSTAFFFIPIAIMLVNYSMVVWRLWMTQLPGETYDPAVSASTRARKRVVKMISVVLLVFTLCWTPLQSLMLYTNFAHSQNESGSPRVTTGRRSKPKLYKMAEWLTETQVAVRSESAKE</sequence>
<keyword evidence="4 10" id="KW-1133">Transmembrane helix</keyword>
<comment type="caution">
    <text evidence="12">The sequence shown here is derived from an EMBL/GenBank/DDBJ whole genome shotgun (WGS) entry which is preliminary data.</text>
</comment>
<dbReference type="Gene3D" id="1.20.1070.10">
    <property type="entry name" value="Rhodopsin 7-helix transmembrane proteins"/>
    <property type="match status" value="1"/>
</dbReference>
<dbReference type="STRING" id="6689.A0A3R7LZ08"/>
<evidence type="ECO:0000256" key="5">
    <source>
        <dbReference type="ARBA" id="ARBA00023040"/>
    </source>
</evidence>
<comment type="subcellular location">
    <subcellularLocation>
        <location evidence="1">Membrane</location>
        <topology evidence="1">Multi-pass membrane protein</topology>
    </subcellularLocation>
</comment>
<evidence type="ECO:0000256" key="9">
    <source>
        <dbReference type="SAM" id="MobiDB-lite"/>
    </source>
</evidence>
<dbReference type="InterPro" id="IPR017452">
    <property type="entry name" value="GPCR_Rhodpsn_7TM"/>
</dbReference>
<proteinExistence type="inferred from homology"/>
<dbReference type="EMBL" id="QCYY01003557">
    <property type="protein sequence ID" value="ROT62752.1"/>
    <property type="molecule type" value="Genomic_DNA"/>
</dbReference>
<organism evidence="12 13">
    <name type="scientific">Penaeus vannamei</name>
    <name type="common">Whiteleg shrimp</name>
    <name type="synonym">Litopenaeus vannamei</name>
    <dbReference type="NCBI Taxonomy" id="6689"/>
    <lineage>
        <taxon>Eukaryota</taxon>
        <taxon>Metazoa</taxon>
        <taxon>Ecdysozoa</taxon>
        <taxon>Arthropoda</taxon>
        <taxon>Crustacea</taxon>
        <taxon>Multicrustacea</taxon>
        <taxon>Malacostraca</taxon>
        <taxon>Eumalacostraca</taxon>
        <taxon>Eucarida</taxon>
        <taxon>Decapoda</taxon>
        <taxon>Dendrobranchiata</taxon>
        <taxon>Penaeoidea</taxon>
        <taxon>Penaeidae</taxon>
        <taxon>Penaeus</taxon>
    </lineage>
</organism>
<name>A0A3R7LZ08_PENVA</name>
<gene>
    <name evidence="12" type="ORF">C7M84_019386</name>
</gene>
<dbReference type="OrthoDB" id="5975505at2759"/>
<dbReference type="GO" id="GO:0005886">
    <property type="term" value="C:plasma membrane"/>
    <property type="evidence" value="ECO:0007669"/>
    <property type="project" value="TreeGrafter"/>
</dbReference>
<dbReference type="Proteomes" id="UP000283509">
    <property type="component" value="Unassembled WGS sequence"/>
</dbReference>
<feature type="transmembrane region" description="Helical" evidence="10">
    <location>
        <begin position="464"/>
        <end position="482"/>
    </location>
</feature>
<feature type="domain" description="G-protein coupled receptors family 1 profile" evidence="11">
    <location>
        <begin position="322"/>
        <end position="491"/>
    </location>
</feature>
<feature type="transmembrane region" description="Helical" evidence="10">
    <location>
        <begin position="411"/>
        <end position="433"/>
    </location>
</feature>
<dbReference type="CDD" id="cd00637">
    <property type="entry name" value="7tm_classA_rhodopsin-like"/>
    <property type="match status" value="1"/>
</dbReference>
<dbReference type="GO" id="GO:0008188">
    <property type="term" value="F:neuropeptide receptor activity"/>
    <property type="evidence" value="ECO:0007669"/>
    <property type="project" value="TreeGrafter"/>
</dbReference>
<evidence type="ECO:0000313" key="13">
    <source>
        <dbReference type="Proteomes" id="UP000283509"/>
    </source>
</evidence>
<feature type="transmembrane region" description="Helical" evidence="10">
    <location>
        <begin position="163"/>
        <end position="185"/>
    </location>
</feature>
<evidence type="ECO:0000256" key="6">
    <source>
        <dbReference type="ARBA" id="ARBA00023136"/>
    </source>
</evidence>
<keyword evidence="8" id="KW-0807">Transducer</keyword>
<dbReference type="PANTHER" id="PTHR24238:SF75">
    <property type="entry name" value="CHOLECYSTOKININ-LIKE RECEPTOR AT 17D1-RELATED"/>
    <property type="match status" value="1"/>
</dbReference>
<dbReference type="PANTHER" id="PTHR24238">
    <property type="entry name" value="G-PROTEIN COUPLED RECEPTOR"/>
    <property type="match status" value="1"/>
</dbReference>
<evidence type="ECO:0000256" key="7">
    <source>
        <dbReference type="ARBA" id="ARBA00023170"/>
    </source>
</evidence>
<comment type="similarity">
    <text evidence="2">Belongs to the G-protein coupled receptor 1 family.</text>
</comment>
<reference evidence="12 13" key="2">
    <citation type="submission" date="2019-01" db="EMBL/GenBank/DDBJ databases">
        <title>The decoding of complex shrimp genome reveals the adaptation for benthos swimmer, frequently molting mechanism and breeding impact on genome.</title>
        <authorList>
            <person name="Sun Y."/>
            <person name="Gao Y."/>
            <person name="Yu Y."/>
        </authorList>
    </citation>
    <scope>NUCLEOTIDE SEQUENCE [LARGE SCALE GENOMIC DNA]</scope>
    <source>
        <tissue evidence="12">Muscle</tissue>
    </source>
</reference>
<feature type="transmembrane region" description="Helical" evidence="10">
    <location>
        <begin position="350"/>
        <end position="371"/>
    </location>
</feature>
<keyword evidence="13" id="KW-1185">Reference proteome</keyword>
<feature type="transmembrane region" description="Helical" evidence="10">
    <location>
        <begin position="318"/>
        <end position="343"/>
    </location>
</feature>
<evidence type="ECO:0000256" key="8">
    <source>
        <dbReference type="ARBA" id="ARBA00023224"/>
    </source>
</evidence>